<dbReference type="SUPFAM" id="SSF88713">
    <property type="entry name" value="Glycoside hydrolase/deacetylase"/>
    <property type="match status" value="1"/>
</dbReference>
<reference evidence="2 3" key="1">
    <citation type="submission" date="2019-06" db="EMBL/GenBank/DDBJ databases">
        <title>Sorghum-associated microbial communities from plants grown in Nebraska, USA.</title>
        <authorList>
            <person name="Schachtman D."/>
        </authorList>
    </citation>
    <scope>NUCLEOTIDE SEQUENCE [LARGE SCALE GENOMIC DNA]</scope>
    <source>
        <strain evidence="2 3">1209</strain>
    </source>
</reference>
<protein>
    <submittedName>
        <fullName evidence="2">Polysaccharide deacetylase</fullName>
    </submittedName>
</protein>
<gene>
    <name evidence="2" type="ORF">FHW36_107406</name>
</gene>
<evidence type="ECO:0000259" key="1">
    <source>
        <dbReference type="Pfam" id="PF01522"/>
    </source>
</evidence>
<dbReference type="InterPro" id="IPR045235">
    <property type="entry name" value="PuuE_HpPgdA-like"/>
</dbReference>
<dbReference type="Proteomes" id="UP000320811">
    <property type="component" value="Unassembled WGS sequence"/>
</dbReference>
<dbReference type="CDD" id="cd10941">
    <property type="entry name" value="CE4_PuuE_HpPgdA_like_2"/>
    <property type="match status" value="1"/>
</dbReference>
<evidence type="ECO:0000313" key="2">
    <source>
        <dbReference type="EMBL" id="TWF37470.1"/>
    </source>
</evidence>
<comment type="caution">
    <text evidence="2">The sequence shown here is derived from an EMBL/GenBank/DDBJ whole genome shotgun (WGS) entry which is preliminary data.</text>
</comment>
<accession>A0A561PHC4</accession>
<dbReference type="RefSeq" id="WP_145672679.1">
    <property type="nucleotide sequence ID" value="NZ_VIWO01000007.1"/>
</dbReference>
<name>A0A561PHC4_9BACT</name>
<dbReference type="InterPro" id="IPR002509">
    <property type="entry name" value="NODB_dom"/>
</dbReference>
<dbReference type="OrthoDB" id="9806342at2"/>
<keyword evidence="3" id="KW-1185">Reference proteome</keyword>
<dbReference type="PANTHER" id="PTHR47561">
    <property type="entry name" value="POLYSACCHARIDE DEACETYLASE FAMILY PROTEIN (AFU_ORTHOLOGUE AFUA_6G05030)"/>
    <property type="match status" value="1"/>
</dbReference>
<dbReference type="GO" id="GO:0005975">
    <property type="term" value="P:carbohydrate metabolic process"/>
    <property type="evidence" value="ECO:0007669"/>
    <property type="project" value="InterPro"/>
</dbReference>
<feature type="domain" description="NodB homology" evidence="1">
    <location>
        <begin position="40"/>
        <end position="119"/>
    </location>
</feature>
<dbReference type="PANTHER" id="PTHR47561:SF1">
    <property type="entry name" value="POLYSACCHARIDE DEACETYLASE FAMILY PROTEIN (AFU_ORTHOLOGUE AFUA_6G05030)"/>
    <property type="match status" value="1"/>
</dbReference>
<dbReference type="Gene3D" id="3.20.20.370">
    <property type="entry name" value="Glycoside hydrolase/deacetylase"/>
    <property type="match status" value="1"/>
</dbReference>
<proteinExistence type="predicted"/>
<dbReference type="GO" id="GO:0016810">
    <property type="term" value="F:hydrolase activity, acting on carbon-nitrogen (but not peptide) bonds"/>
    <property type="evidence" value="ECO:0007669"/>
    <property type="project" value="InterPro"/>
</dbReference>
<dbReference type="Pfam" id="PF01522">
    <property type="entry name" value="Polysacc_deac_1"/>
    <property type="match status" value="1"/>
</dbReference>
<dbReference type="InterPro" id="IPR011330">
    <property type="entry name" value="Glyco_hydro/deAcase_b/a-brl"/>
</dbReference>
<sequence>MTDQQKKILISVEVEEFDIPEEFGQQVTLQEKLEISRSGLQATLALLDKYEVSATFFITAYWAQHYPELVRKIATRHEIASHAYYHNTFTEADLEGSRLALQEISGQPVRGFRMPLRHKVDISALKNAGYLYDASLNPTWLPGRFNNWRQPRAVFRENDTWIIPSSVSPHIRFPLFWLSVKNIPLWITKHFSRRALQKDNYLSFYFHPWELANIDAYALPAYVKRVSGKKMEKKLDGFLRFLQKQGAFCTHAGLLETHIVTALQA</sequence>
<evidence type="ECO:0000313" key="3">
    <source>
        <dbReference type="Proteomes" id="UP000320811"/>
    </source>
</evidence>
<dbReference type="AlphaFoldDB" id="A0A561PHC4"/>
<organism evidence="2 3">
    <name type="scientific">Chitinophaga polysaccharea</name>
    <dbReference type="NCBI Taxonomy" id="1293035"/>
    <lineage>
        <taxon>Bacteria</taxon>
        <taxon>Pseudomonadati</taxon>
        <taxon>Bacteroidota</taxon>
        <taxon>Chitinophagia</taxon>
        <taxon>Chitinophagales</taxon>
        <taxon>Chitinophagaceae</taxon>
        <taxon>Chitinophaga</taxon>
    </lineage>
</organism>
<dbReference type="EMBL" id="VIWO01000007">
    <property type="protein sequence ID" value="TWF37470.1"/>
    <property type="molecule type" value="Genomic_DNA"/>
</dbReference>